<comment type="caution">
    <text evidence="6">The sequence shown here is derived from an EMBL/GenBank/DDBJ whole genome shotgun (WGS) entry which is preliminary data.</text>
</comment>
<comment type="similarity">
    <text evidence="1">Belongs to the outer membrane porin (Opr) (TC 1.B.25) family.</text>
</comment>
<evidence type="ECO:0000313" key="6">
    <source>
        <dbReference type="EMBL" id="RFC81595.1"/>
    </source>
</evidence>
<dbReference type="Pfam" id="PF03573">
    <property type="entry name" value="OprD"/>
    <property type="match status" value="1"/>
</dbReference>
<evidence type="ECO:0000313" key="7">
    <source>
        <dbReference type="Proteomes" id="UP000240957"/>
    </source>
</evidence>
<dbReference type="EMBL" id="PYIX02000074">
    <property type="protein sequence ID" value="RFC81595.1"/>
    <property type="molecule type" value="Genomic_DNA"/>
</dbReference>
<dbReference type="AlphaFoldDB" id="A0A371YJG0"/>
<reference evidence="5" key="1">
    <citation type="journal article" date="2014" name="Int. J. Syst. Evol. Microbiol.">
        <title>Complete genome of a new Firmicutes species belonging to the dominant human colonic microbiota ('Ruminococcus bicirculans') reveals two chromosomes and a selective capacity to utilize plant glucans.</title>
        <authorList>
            <consortium name="NISC Comparative Sequencing Program"/>
            <person name="Wegmann U."/>
            <person name="Louis P."/>
            <person name="Goesmann A."/>
            <person name="Henrissat B."/>
            <person name="Duncan S.H."/>
            <person name="Flint H.J."/>
        </authorList>
    </citation>
    <scope>NUCLEOTIDE SEQUENCE</scope>
    <source>
        <strain evidence="5">KCTC 62575</strain>
    </source>
</reference>
<protein>
    <submittedName>
        <fullName evidence="5">OprD family outer membrane porin</fullName>
    </submittedName>
    <submittedName>
        <fullName evidence="6">Outer membrane porin, OprD family</fullName>
    </submittedName>
</protein>
<name>A0A371YJG0_9GAMM</name>
<dbReference type="InterPro" id="IPR023614">
    <property type="entry name" value="Porin_dom_sf"/>
</dbReference>
<evidence type="ECO:0000313" key="8">
    <source>
        <dbReference type="Proteomes" id="UP001595455"/>
    </source>
</evidence>
<evidence type="ECO:0000256" key="4">
    <source>
        <dbReference type="SAM" id="SignalP"/>
    </source>
</evidence>
<dbReference type="Proteomes" id="UP000240957">
    <property type="component" value="Unassembled WGS sequence"/>
</dbReference>
<evidence type="ECO:0000256" key="2">
    <source>
        <dbReference type="ARBA" id="ARBA00022448"/>
    </source>
</evidence>
<dbReference type="OrthoDB" id="6759120at2"/>
<feature type="chain" id="PRO_5017084156" evidence="4">
    <location>
        <begin position="21"/>
        <end position="417"/>
    </location>
</feature>
<reference evidence="5" key="4">
    <citation type="submission" date="2024-09" db="EMBL/GenBank/DDBJ databases">
        <authorList>
            <person name="Sun Q."/>
            <person name="Mori K."/>
        </authorList>
    </citation>
    <scope>NUCLEOTIDE SEQUENCE</scope>
    <source>
        <strain evidence="5">KCTC 62575</strain>
    </source>
</reference>
<reference evidence="6 7" key="2">
    <citation type="submission" date="2018-08" db="EMBL/GenBank/DDBJ databases">
        <title>The draft genome of Acinetobacter sichuanensis strain WCHAc060041.</title>
        <authorList>
            <person name="Qin J."/>
            <person name="Feng Y."/>
            <person name="Zong Z."/>
        </authorList>
    </citation>
    <scope>NUCLEOTIDE SEQUENCE [LARGE SCALE GENOMIC DNA]</scope>
    <source>
        <strain evidence="6 7">WCHAc060041</strain>
    </source>
</reference>
<keyword evidence="3 4" id="KW-0732">Signal</keyword>
<keyword evidence="2" id="KW-0813">Transport</keyword>
<dbReference type="GO" id="GO:0016020">
    <property type="term" value="C:membrane"/>
    <property type="evidence" value="ECO:0007669"/>
    <property type="project" value="InterPro"/>
</dbReference>
<reference evidence="8" key="3">
    <citation type="journal article" date="2019" name="Int. J. Syst. Evol. Microbiol.">
        <title>The Global Catalogue of Microorganisms (GCM) 10K type strain sequencing project: providing services to taxonomists for standard genome sequencing and annotation.</title>
        <authorList>
            <consortium name="The Broad Institute Genomics Platform"/>
            <consortium name="The Broad Institute Genome Sequencing Center for Infectious Disease"/>
            <person name="Wu L."/>
            <person name="Ma J."/>
        </authorList>
    </citation>
    <scope>NUCLEOTIDE SEQUENCE [LARGE SCALE GENOMIC DNA]</scope>
    <source>
        <strain evidence="8">KCTC 62575</strain>
    </source>
</reference>
<dbReference type="PANTHER" id="PTHR34596:SF2">
    <property type="entry name" value="CHITOPORIN"/>
    <property type="match status" value="1"/>
</dbReference>
<dbReference type="RefSeq" id="WP_107010094.1">
    <property type="nucleotide sequence ID" value="NZ_JBHRSF010000092.1"/>
</dbReference>
<dbReference type="PANTHER" id="PTHR34596">
    <property type="entry name" value="CHITOPORIN"/>
    <property type="match status" value="1"/>
</dbReference>
<accession>A0A371YJG0</accession>
<dbReference type="InterPro" id="IPR005318">
    <property type="entry name" value="OM_porin_bac"/>
</dbReference>
<evidence type="ECO:0000313" key="5">
    <source>
        <dbReference type="EMBL" id="MFC2996826.1"/>
    </source>
</evidence>
<evidence type="ECO:0000256" key="3">
    <source>
        <dbReference type="ARBA" id="ARBA00022729"/>
    </source>
</evidence>
<proteinExistence type="inferred from homology"/>
<dbReference type="Proteomes" id="UP001595455">
    <property type="component" value="Unassembled WGS sequence"/>
</dbReference>
<dbReference type="EMBL" id="JBHRSF010000092">
    <property type="protein sequence ID" value="MFC2996826.1"/>
    <property type="molecule type" value="Genomic_DNA"/>
</dbReference>
<evidence type="ECO:0000256" key="1">
    <source>
        <dbReference type="ARBA" id="ARBA00009075"/>
    </source>
</evidence>
<organism evidence="6 7">
    <name type="scientific">Acinetobacter sichuanensis</name>
    <dbReference type="NCBI Taxonomy" id="2136183"/>
    <lineage>
        <taxon>Bacteria</taxon>
        <taxon>Pseudomonadati</taxon>
        <taxon>Pseudomonadota</taxon>
        <taxon>Gammaproteobacteria</taxon>
        <taxon>Moraxellales</taxon>
        <taxon>Moraxellaceae</taxon>
        <taxon>Acinetobacter</taxon>
    </lineage>
</organism>
<dbReference type="Gene3D" id="2.40.160.10">
    <property type="entry name" value="Porin"/>
    <property type="match status" value="1"/>
</dbReference>
<sequence>MKLTYGIILPLYILSMPVMANSFIDDSQGSLMSRNYYFDREYTDPQKIGRAKDWTQGFILNLKSGYTEGKVGLGLDLQALTAIKIIGDSDYIASGLIPTDKITRERADTASELGITGKIKFEDSELKIGTVMPFNPIISSSRSRLLPQTFRGTLFESKDIDNIELYAGYIDKVNHRDSTNYETMSITTSNGRFNAAQADNLSFLGSKYSPSKDTQYSLYYGIIDDLYAQAAFTFNNTYMLTENTRLLSDLRFWNSNEHGRALAGKIDNTLLTGNFGFNYNNHLLTLSTMQNFGDTAHPYLSGGEVQLFVEGWGVDFLNPKEKVYSIRYDYNFQDYVPGLRAAIRYIKGTNIDLPQLGGNNLKEDSKAFELQYNFQQSYLKGLSFRTRYMTSDNNFAKNTTFKPANETRINIDYTWKF</sequence>
<feature type="signal peptide" evidence="4">
    <location>
        <begin position="1"/>
        <end position="20"/>
    </location>
</feature>
<gene>
    <name evidence="5" type="ORF">ACFODO_16495</name>
    <name evidence="6" type="ORF">C9E89_020975</name>
</gene>
<keyword evidence="8" id="KW-1185">Reference proteome</keyword>
<dbReference type="GO" id="GO:0015288">
    <property type="term" value="F:porin activity"/>
    <property type="evidence" value="ECO:0007669"/>
    <property type="project" value="TreeGrafter"/>
</dbReference>